<dbReference type="InterPro" id="IPR035187">
    <property type="entry name" value="Mpm1"/>
</dbReference>
<dbReference type="Proteomes" id="UP000837801">
    <property type="component" value="Unassembled WGS sequence"/>
</dbReference>
<feature type="compositionally biased region" description="Polar residues" evidence="1">
    <location>
        <begin position="299"/>
        <end position="313"/>
    </location>
</feature>
<comment type="caution">
    <text evidence="2">The sequence shown here is derived from an EMBL/GenBank/DDBJ whole genome shotgun (WGS) entry which is preliminary data.</text>
</comment>
<reference evidence="2" key="1">
    <citation type="submission" date="2022-03" db="EMBL/GenBank/DDBJ databases">
        <authorList>
            <person name="Legras J.-L."/>
            <person name="Devillers H."/>
            <person name="Grondin C."/>
        </authorList>
    </citation>
    <scope>NUCLEOTIDE SEQUENCE</scope>
    <source>
        <strain evidence="2">CLIB 1423</strain>
    </source>
</reference>
<proteinExistence type="predicted"/>
<dbReference type="EMBL" id="CAKXYY010000001">
    <property type="protein sequence ID" value="CAH2350274.1"/>
    <property type="molecule type" value="Genomic_DNA"/>
</dbReference>
<dbReference type="AlphaFoldDB" id="A0A9P0QJG4"/>
<evidence type="ECO:0000313" key="3">
    <source>
        <dbReference type="Proteomes" id="UP000837801"/>
    </source>
</evidence>
<dbReference type="OrthoDB" id="4044171at2759"/>
<accession>A0A9P0QJG4</accession>
<keyword evidence="3" id="KW-1185">Reference proteome</keyword>
<gene>
    <name evidence="2" type="ORF">CLIB1423_01S06392</name>
</gene>
<name>A0A9P0QJG4_9ASCO</name>
<dbReference type="Pfam" id="PF17234">
    <property type="entry name" value="MPM1"/>
    <property type="match status" value="1"/>
</dbReference>
<organism evidence="2 3">
    <name type="scientific">[Candida] railenensis</name>
    <dbReference type="NCBI Taxonomy" id="45579"/>
    <lineage>
        <taxon>Eukaryota</taxon>
        <taxon>Fungi</taxon>
        <taxon>Dikarya</taxon>
        <taxon>Ascomycota</taxon>
        <taxon>Saccharomycotina</taxon>
        <taxon>Pichiomycetes</taxon>
        <taxon>Debaryomycetaceae</taxon>
        <taxon>Kurtzmaniella</taxon>
    </lineage>
</organism>
<evidence type="ECO:0000313" key="2">
    <source>
        <dbReference type="EMBL" id="CAH2350274.1"/>
    </source>
</evidence>
<protein>
    <submittedName>
        <fullName evidence="2">Uncharacterized protein</fullName>
    </submittedName>
</protein>
<evidence type="ECO:0000256" key="1">
    <source>
        <dbReference type="SAM" id="MobiDB-lite"/>
    </source>
</evidence>
<sequence length="403" mass="45999">MTKKDDSNSNRGEVDDYEIIMANIDNISKSVLSIGQHLFTKDQFDKMQAKSQDFVTKVKDQADALYRKKIDEAQSSIKSAIDDAEKTIEYGRNEVDQYFPRPYQSRDPDTLKWESKKQNKSQWFDQDEPADSLFGGPGFGPGFGHFFSRRCEQTPFGYTCRSPSRKIYRDCTDKDGLKVWDSQGQWRCLFPNAEVEPSFLRIKNEKFPDKVLTKEDFLTAVKNVSNNANSTDINSTNSVGIYNLGSKGTFFNQFSDYLDWRRSNWRESRKGHCSRSKWGSRWDDNSDGTPEKVLAGQADSATPSKLTPSSNSDYKFDSSPSVVSFSSVSSYETNINSKEVVLTETRTESYNDGTSSTKNVYKRKPIGANEWATVEEYSSGKNQEPREILSSNISNDRKGWFWN</sequence>
<feature type="region of interest" description="Disordered" evidence="1">
    <location>
        <begin position="271"/>
        <end position="313"/>
    </location>
</feature>